<dbReference type="InterPro" id="IPR006501">
    <property type="entry name" value="Pectinesterase_inhib_dom"/>
</dbReference>
<evidence type="ECO:0000313" key="5">
    <source>
        <dbReference type="EMBL" id="KAJ6775428.1"/>
    </source>
</evidence>
<feature type="chain" id="PRO_5040307871" evidence="3">
    <location>
        <begin position="28"/>
        <end position="288"/>
    </location>
</feature>
<dbReference type="SMART" id="SM00856">
    <property type="entry name" value="PMEI"/>
    <property type="match status" value="1"/>
</dbReference>
<protein>
    <submittedName>
        <fullName evidence="5">PECTINESTERASE INHIBITOR-LIKE</fullName>
    </submittedName>
</protein>
<dbReference type="EMBL" id="JAPFFK010000002">
    <property type="protein sequence ID" value="KAJ6775428.1"/>
    <property type="molecule type" value="Genomic_DNA"/>
</dbReference>
<organism evidence="5 6">
    <name type="scientific">Salix purpurea</name>
    <name type="common">Purple osier willow</name>
    <dbReference type="NCBI Taxonomy" id="77065"/>
    <lineage>
        <taxon>Eukaryota</taxon>
        <taxon>Viridiplantae</taxon>
        <taxon>Streptophyta</taxon>
        <taxon>Embryophyta</taxon>
        <taxon>Tracheophyta</taxon>
        <taxon>Spermatophyta</taxon>
        <taxon>Magnoliopsida</taxon>
        <taxon>eudicotyledons</taxon>
        <taxon>Gunneridae</taxon>
        <taxon>Pentapetalae</taxon>
        <taxon>rosids</taxon>
        <taxon>fabids</taxon>
        <taxon>Malpighiales</taxon>
        <taxon>Salicaceae</taxon>
        <taxon>Saliceae</taxon>
        <taxon>Salix</taxon>
    </lineage>
</organism>
<dbReference type="AlphaFoldDB" id="A0A9Q0WZ21"/>
<evidence type="ECO:0000256" key="2">
    <source>
        <dbReference type="ARBA" id="ARBA00038471"/>
    </source>
</evidence>
<evidence type="ECO:0000259" key="4">
    <source>
        <dbReference type="SMART" id="SM00856"/>
    </source>
</evidence>
<reference evidence="5" key="1">
    <citation type="submission" date="2022-11" db="EMBL/GenBank/DDBJ databases">
        <authorList>
            <person name="Hyden B.L."/>
            <person name="Feng K."/>
            <person name="Yates T."/>
            <person name="Jawdy S."/>
            <person name="Smart L.B."/>
            <person name="Muchero W."/>
        </authorList>
    </citation>
    <scope>NUCLEOTIDE SEQUENCE</scope>
    <source>
        <tissue evidence="5">Shoot tip</tissue>
    </source>
</reference>
<dbReference type="OrthoDB" id="836899at2759"/>
<dbReference type="InterPro" id="IPR035513">
    <property type="entry name" value="Invertase/methylesterase_inhib"/>
</dbReference>
<keyword evidence="1 3" id="KW-0732">Signal</keyword>
<dbReference type="GO" id="GO:0004857">
    <property type="term" value="F:enzyme inhibitor activity"/>
    <property type="evidence" value="ECO:0007669"/>
    <property type="project" value="InterPro"/>
</dbReference>
<evidence type="ECO:0000256" key="1">
    <source>
        <dbReference type="ARBA" id="ARBA00022729"/>
    </source>
</evidence>
<sequence length="288" mass="31328">MGSFHGHIPFFFAVVLVLSSNHILVDAHNDTTSRIKVEADFKVIAEIAGNTAIPNTDFKSLARLSITNAIASCNAIHSHINTLLKISNSYTGRCLTGCSTNYEDAVGLITKSLAALDARDYGGAKKLISDALANATKCEDRFQELLQINSPFTLMKLKFGRLCLMGIKHINRLIRKERLITAGCSHTLDKELCKSAVVFFLENKGLSLQDLAKLATAIEKIKESLPALECKRYGDARAWVGAAINWSETCEGVLAGKSHTKSPLTPMKSEFTKQAALALSVIYKLAGN</sequence>
<evidence type="ECO:0000256" key="3">
    <source>
        <dbReference type="SAM" id="SignalP"/>
    </source>
</evidence>
<dbReference type="PANTHER" id="PTHR31080">
    <property type="entry name" value="PECTINESTERASE INHIBITOR-LIKE"/>
    <property type="match status" value="1"/>
</dbReference>
<dbReference type="Pfam" id="PF04043">
    <property type="entry name" value="PMEI"/>
    <property type="match status" value="1"/>
</dbReference>
<comment type="caution">
    <text evidence="5">The sequence shown here is derived from an EMBL/GenBank/DDBJ whole genome shotgun (WGS) entry which is preliminary data.</text>
</comment>
<feature type="signal peptide" evidence="3">
    <location>
        <begin position="1"/>
        <end position="27"/>
    </location>
</feature>
<name>A0A9Q0WZ21_SALPP</name>
<dbReference type="InterPro" id="IPR051955">
    <property type="entry name" value="PME_Inhibitor"/>
</dbReference>
<feature type="domain" description="Pectinesterase inhibitor" evidence="4">
    <location>
        <begin position="20"/>
        <end position="169"/>
    </location>
</feature>
<gene>
    <name evidence="5" type="ORF">OIU79_018570</name>
</gene>
<dbReference type="PANTHER" id="PTHR31080:SF279">
    <property type="entry name" value="OS02G0688200 PROTEIN"/>
    <property type="match status" value="1"/>
</dbReference>
<dbReference type="SUPFAM" id="SSF101148">
    <property type="entry name" value="Plant invertase/pectin methylesterase inhibitor"/>
    <property type="match status" value="2"/>
</dbReference>
<keyword evidence="6" id="KW-1185">Reference proteome</keyword>
<dbReference type="NCBIfam" id="TIGR01614">
    <property type="entry name" value="PME_inhib"/>
    <property type="match status" value="1"/>
</dbReference>
<dbReference type="Proteomes" id="UP001151532">
    <property type="component" value="Chromosome 5"/>
</dbReference>
<evidence type="ECO:0000313" key="6">
    <source>
        <dbReference type="Proteomes" id="UP001151532"/>
    </source>
</evidence>
<proteinExistence type="inferred from homology"/>
<reference evidence="5" key="2">
    <citation type="journal article" date="2023" name="Int. J. Mol. Sci.">
        <title>De Novo Assembly and Annotation of 11 Diverse Shrub Willow (Salix) Genomes Reveals Novel Gene Organization in Sex-Linked Regions.</title>
        <authorList>
            <person name="Hyden B."/>
            <person name="Feng K."/>
            <person name="Yates T.B."/>
            <person name="Jawdy S."/>
            <person name="Cereghino C."/>
            <person name="Smart L.B."/>
            <person name="Muchero W."/>
        </authorList>
    </citation>
    <scope>NUCLEOTIDE SEQUENCE</scope>
    <source>
        <tissue evidence="5">Shoot tip</tissue>
    </source>
</reference>
<accession>A0A9Q0WZ21</accession>
<dbReference type="Gene3D" id="1.20.140.40">
    <property type="entry name" value="Invertase/pectin methylesterase inhibitor family protein"/>
    <property type="match status" value="2"/>
</dbReference>
<comment type="similarity">
    <text evidence="2">Belongs to the PMEI family.</text>
</comment>